<dbReference type="SMART" id="SM00342">
    <property type="entry name" value="HTH_ARAC"/>
    <property type="match status" value="1"/>
</dbReference>
<dbReference type="Pfam" id="PF12625">
    <property type="entry name" value="Arabinose_bd"/>
    <property type="match status" value="1"/>
</dbReference>
<keyword evidence="3" id="KW-0804">Transcription</keyword>
<dbReference type="GO" id="GO:0005829">
    <property type="term" value="C:cytosol"/>
    <property type="evidence" value="ECO:0007669"/>
    <property type="project" value="TreeGrafter"/>
</dbReference>
<organism evidence="5 6">
    <name type="scientific">Bacterioplanes sanyensis</name>
    <dbReference type="NCBI Taxonomy" id="1249553"/>
    <lineage>
        <taxon>Bacteria</taxon>
        <taxon>Pseudomonadati</taxon>
        <taxon>Pseudomonadota</taxon>
        <taxon>Gammaproteobacteria</taxon>
        <taxon>Oceanospirillales</taxon>
        <taxon>Oceanospirillaceae</taxon>
        <taxon>Bacterioplanes</taxon>
    </lineage>
</organism>
<evidence type="ECO:0000259" key="4">
    <source>
        <dbReference type="PROSITE" id="PS01124"/>
    </source>
</evidence>
<dbReference type="Proteomes" id="UP000202440">
    <property type="component" value="Chromosome"/>
</dbReference>
<evidence type="ECO:0000256" key="1">
    <source>
        <dbReference type="ARBA" id="ARBA00023015"/>
    </source>
</evidence>
<dbReference type="InterPro" id="IPR009057">
    <property type="entry name" value="Homeodomain-like_sf"/>
</dbReference>
<dbReference type="InterPro" id="IPR032687">
    <property type="entry name" value="AraC-type_N"/>
</dbReference>
<dbReference type="InterPro" id="IPR018060">
    <property type="entry name" value="HTH_AraC"/>
</dbReference>
<protein>
    <recommendedName>
        <fullName evidence="4">HTH araC/xylS-type domain-containing protein</fullName>
    </recommendedName>
</protein>
<dbReference type="GO" id="GO:0003700">
    <property type="term" value="F:DNA-binding transcription factor activity"/>
    <property type="evidence" value="ECO:0007669"/>
    <property type="project" value="InterPro"/>
</dbReference>
<accession>A0A222FPV8</accession>
<keyword evidence="6" id="KW-1185">Reference proteome</keyword>
<dbReference type="Pfam" id="PF12833">
    <property type="entry name" value="HTH_18"/>
    <property type="match status" value="1"/>
</dbReference>
<dbReference type="PANTHER" id="PTHR47894">
    <property type="entry name" value="HTH-TYPE TRANSCRIPTIONAL REGULATOR GADX"/>
    <property type="match status" value="1"/>
</dbReference>
<evidence type="ECO:0000313" key="6">
    <source>
        <dbReference type="Proteomes" id="UP000202440"/>
    </source>
</evidence>
<keyword evidence="2" id="KW-0238">DNA-binding</keyword>
<name>A0A222FPV8_9GAMM</name>
<keyword evidence="1" id="KW-0805">Transcription regulation</keyword>
<proteinExistence type="predicted"/>
<dbReference type="PROSITE" id="PS01124">
    <property type="entry name" value="HTH_ARAC_FAMILY_2"/>
    <property type="match status" value="1"/>
</dbReference>
<dbReference type="PANTHER" id="PTHR47894:SF1">
    <property type="entry name" value="HTH-TYPE TRANSCRIPTIONAL REGULATOR VQSM"/>
    <property type="match status" value="1"/>
</dbReference>
<evidence type="ECO:0000256" key="2">
    <source>
        <dbReference type="ARBA" id="ARBA00023125"/>
    </source>
</evidence>
<evidence type="ECO:0000256" key="3">
    <source>
        <dbReference type="ARBA" id="ARBA00023163"/>
    </source>
</evidence>
<dbReference type="GO" id="GO:0000976">
    <property type="term" value="F:transcription cis-regulatory region binding"/>
    <property type="evidence" value="ECO:0007669"/>
    <property type="project" value="TreeGrafter"/>
</dbReference>
<dbReference type="AlphaFoldDB" id="A0A222FPV8"/>
<dbReference type="KEGG" id="bsan:CHH28_19675"/>
<dbReference type="SUPFAM" id="SSF46689">
    <property type="entry name" value="Homeodomain-like"/>
    <property type="match status" value="1"/>
</dbReference>
<reference evidence="5 6" key="1">
    <citation type="submission" date="2017-07" db="EMBL/GenBank/DDBJ databases">
        <title>Annotated genome sequence of Bacterioplanes sanyensis isolated from Red Sea.</title>
        <authorList>
            <person name="Rehman Z.U."/>
        </authorList>
    </citation>
    <scope>NUCLEOTIDE SEQUENCE [LARGE SCALE GENOMIC DNA]</scope>
    <source>
        <strain evidence="5 6">NV9</strain>
    </source>
</reference>
<evidence type="ECO:0000313" key="5">
    <source>
        <dbReference type="EMBL" id="ASP40752.1"/>
    </source>
</evidence>
<dbReference type="EMBL" id="CP022530">
    <property type="protein sequence ID" value="ASP40752.1"/>
    <property type="molecule type" value="Genomic_DNA"/>
</dbReference>
<feature type="domain" description="HTH araC/xylS-type" evidence="4">
    <location>
        <begin position="264"/>
        <end position="365"/>
    </location>
</feature>
<sequence length="367" mass="41210">MLAPYVRSTTVQPASCRATITINGNSMIRGTWSLTEPLVPVNIPATLVRVGESKGISTDVLLHNTGLNADMFGDPSARLSYQQVLLLAENLIRSYPDDSLGLDIGAAIKINQFGMLGYAIMSCADIRSALQLGLRFHPLVDPAFTFEVVEQNEQSAVRLTTHIPIEHIYRMLCDLFVVNFTCLARFLTGRDLQPVAVHLNHPRPQYEQRYKEFFDCPVLFDQPRTELVFDSSILDEAVQMADQATAAMAENQCEEILARLGPKEGIVAKVRRILLRNPGLFPPVDVVAGQLATSTRTLSRSLQEVGTSYQRILDEVRKEMAIEYLRTSNLPIEEIAALVGYSDPSNFRKAFRRWTQHAPSYYREDRH</sequence>
<gene>
    <name evidence="5" type="ORF">CHH28_19675</name>
</gene>
<dbReference type="Gene3D" id="1.10.10.60">
    <property type="entry name" value="Homeodomain-like"/>
    <property type="match status" value="1"/>
</dbReference>